<sequence>MRPFSFSARALFSWHSCVLRLLCSSIWAWISLSVPWKWVVISFLFRSSSLQRCRLSAEPLQFTASQHGAAVLALQLVLLLHGLEQLLLQDFELLLVAPVLLQLGGETSRRQHELLIIRRLTSSACFLMMASSFCSGVWSLFRLCISSMASFPEEPHGLLVLAGERLFDGRDLVAVLWLGGGLVRLVGADDVLQLLGQVLRQVDVPTVGRRRLGTRGCRTSLHYCEPC</sequence>
<dbReference type="Proteomes" id="UP000314294">
    <property type="component" value="Unassembled WGS sequence"/>
</dbReference>
<dbReference type="AlphaFoldDB" id="A0A4Z2IL79"/>
<dbReference type="EMBL" id="SRLO01000075">
    <property type="protein sequence ID" value="TNN78224.1"/>
    <property type="molecule type" value="Genomic_DNA"/>
</dbReference>
<protein>
    <submittedName>
        <fullName evidence="1">Uncharacterized protein</fullName>
    </submittedName>
</protein>
<proteinExistence type="predicted"/>
<evidence type="ECO:0000313" key="1">
    <source>
        <dbReference type="EMBL" id="TNN78224.1"/>
    </source>
</evidence>
<comment type="caution">
    <text evidence="1">The sequence shown here is derived from an EMBL/GenBank/DDBJ whole genome shotgun (WGS) entry which is preliminary data.</text>
</comment>
<organism evidence="1 2">
    <name type="scientific">Liparis tanakae</name>
    <name type="common">Tanaka's snailfish</name>
    <dbReference type="NCBI Taxonomy" id="230148"/>
    <lineage>
        <taxon>Eukaryota</taxon>
        <taxon>Metazoa</taxon>
        <taxon>Chordata</taxon>
        <taxon>Craniata</taxon>
        <taxon>Vertebrata</taxon>
        <taxon>Euteleostomi</taxon>
        <taxon>Actinopterygii</taxon>
        <taxon>Neopterygii</taxon>
        <taxon>Teleostei</taxon>
        <taxon>Neoteleostei</taxon>
        <taxon>Acanthomorphata</taxon>
        <taxon>Eupercaria</taxon>
        <taxon>Perciformes</taxon>
        <taxon>Cottioidei</taxon>
        <taxon>Cottales</taxon>
        <taxon>Liparidae</taxon>
        <taxon>Liparis</taxon>
    </lineage>
</organism>
<reference evidence="1 2" key="1">
    <citation type="submission" date="2019-03" db="EMBL/GenBank/DDBJ databases">
        <title>First draft genome of Liparis tanakae, snailfish: a comprehensive survey of snailfish specific genes.</title>
        <authorList>
            <person name="Kim W."/>
            <person name="Song I."/>
            <person name="Jeong J.-H."/>
            <person name="Kim D."/>
            <person name="Kim S."/>
            <person name="Ryu S."/>
            <person name="Song J.Y."/>
            <person name="Lee S.K."/>
        </authorList>
    </citation>
    <scope>NUCLEOTIDE SEQUENCE [LARGE SCALE GENOMIC DNA]</scope>
    <source>
        <tissue evidence="1">Muscle</tissue>
    </source>
</reference>
<keyword evidence="2" id="KW-1185">Reference proteome</keyword>
<gene>
    <name evidence="1" type="ORF">EYF80_011464</name>
</gene>
<name>A0A4Z2IL79_9TELE</name>
<evidence type="ECO:0000313" key="2">
    <source>
        <dbReference type="Proteomes" id="UP000314294"/>
    </source>
</evidence>
<accession>A0A4Z2IL79</accession>